<sequence length="81" mass="8766">MPQTPQPAVSRTDPAYQQANTSSRTPRALQPEILGHNFTHQYASTSPRKPWALAPPTSRQTPALEALGPIARDSRTGSACQ</sequence>
<reference evidence="2" key="1">
    <citation type="journal article" date="2007" name="Zool. Sci.">
        <title>Construction and characterization of a Lipotes vexillifer genomic DNA BAC library.</title>
        <authorList>
            <person name="Du B."/>
            <person name="Zhang X.F."/>
            <person name="Fang S.G."/>
            <person name="Wang D."/>
        </authorList>
    </citation>
    <scope>NUCLEOTIDE SEQUENCE</scope>
</reference>
<dbReference type="EMBL" id="DQ513182">
    <property type="protein sequence ID" value="ABF60031.1"/>
    <property type="molecule type" value="Genomic_DNA"/>
</dbReference>
<feature type="compositionally biased region" description="Polar residues" evidence="1">
    <location>
        <begin position="1"/>
        <end position="25"/>
    </location>
</feature>
<feature type="compositionally biased region" description="Polar residues" evidence="1">
    <location>
        <begin position="38"/>
        <end position="47"/>
    </location>
</feature>
<evidence type="ECO:0000256" key="1">
    <source>
        <dbReference type="SAM" id="MobiDB-lite"/>
    </source>
</evidence>
<dbReference type="AlphaFoldDB" id="Q1G148"/>
<evidence type="ECO:0000313" key="2">
    <source>
        <dbReference type="EMBL" id="ABF60031.1"/>
    </source>
</evidence>
<proteinExistence type="predicted"/>
<organism evidence="2">
    <name type="scientific">Lipotes vexillifer</name>
    <name type="common">Yangtze river dolphin</name>
    <dbReference type="NCBI Taxonomy" id="118797"/>
    <lineage>
        <taxon>Eukaryota</taxon>
        <taxon>Metazoa</taxon>
        <taxon>Chordata</taxon>
        <taxon>Craniata</taxon>
        <taxon>Vertebrata</taxon>
        <taxon>Euteleostomi</taxon>
        <taxon>Mammalia</taxon>
        <taxon>Eutheria</taxon>
        <taxon>Laurasiatheria</taxon>
        <taxon>Artiodactyla</taxon>
        <taxon>Whippomorpha</taxon>
        <taxon>Cetacea</taxon>
        <taxon>Odontoceti</taxon>
        <taxon>Lipotidae</taxon>
        <taxon>Lipotes</taxon>
    </lineage>
</organism>
<name>Q1G148_LIPVE</name>
<protein>
    <submittedName>
        <fullName evidence="2">Period circadian protein 3-like</fullName>
    </submittedName>
</protein>
<feature type="region of interest" description="Disordered" evidence="1">
    <location>
        <begin position="1"/>
        <end position="81"/>
    </location>
</feature>
<accession>Q1G148</accession>
<gene>
    <name evidence="2" type="primary">Per3</name>
</gene>